<gene>
    <name evidence="7" type="ORF">GCM10010151_61860</name>
</gene>
<dbReference type="InterPro" id="IPR027417">
    <property type="entry name" value="P-loop_NTPase"/>
</dbReference>
<dbReference type="SMART" id="SM00862">
    <property type="entry name" value="Trans_reg_C"/>
    <property type="match status" value="1"/>
</dbReference>
<comment type="caution">
    <text evidence="7">The sequence shown here is derived from an EMBL/GenBank/DDBJ whole genome shotgun (WGS) entry which is preliminary data.</text>
</comment>
<evidence type="ECO:0000256" key="5">
    <source>
        <dbReference type="PROSITE-ProRule" id="PRU01091"/>
    </source>
</evidence>
<dbReference type="SUPFAM" id="SSF46894">
    <property type="entry name" value="C-terminal effector domain of the bipartite response regulators"/>
    <property type="match status" value="1"/>
</dbReference>
<dbReference type="Pfam" id="PF13424">
    <property type="entry name" value="TPR_12"/>
    <property type="match status" value="2"/>
</dbReference>
<accession>A0ABP3HA76</accession>
<dbReference type="InterPro" id="IPR001867">
    <property type="entry name" value="OmpR/PhoB-type_DNA-bd"/>
</dbReference>
<evidence type="ECO:0000256" key="4">
    <source>
        <dbReference type="ARBA" id="ARBA00023163"/>
    </source>
</evidence>
<reference evidence="8" key="1">
    <citation type="journal article" date="2019" name="Int. J. Syst. Evol. Microbiol.">
        <title>The Global Catalogue of Microorganisms (GCM) 10K type strain sequencing project: providing services to taxonomists for standard genome sequencing and annotation.</title>
        <authorList>
            <consortium name="The Broad Institute Genomics Platform"/>
            <consortium name="The Broad Institute Genome Sequencing Center for Infectious Disease"/>
            <person name="Wu L."/>
            <person name="Ma J."/>
        </authorList>
    </citation>
    <scope>NUCLEOTIDE SEQUENCE [LARGE SCALE GENOMIC DNA]</scope>
    <source>
        <strain evidence="8">JCM 3146</strain>
    </source>
</reference>
<protein>
    <submittedName>
        <fullName evidence="7">BTAD domain-containing putative transcriptional regulator</fullName>
    </submittedName>
</protein>
<dbReference type="SUPFAM" id="SSF52540">
    <property type="entry name" value="P-loop containing nucleoside triphosphate hydrolases"/>
    <property type="match status" value="1"/>
</dbReference>
<evidence type="ECO:0000259" key="6">
    <source>
        <dbReference type="PROSITE" id="PS51755"/>
    </source>
</evidence>
<dbReference type="InterPro" id="IPR011990">
    <property type="entry name" value="TPR-like_helical_dom_sf"/>
</dbReference>
<sequence length="1004" mass="108674">MGGPVQERVLVCLLLAEGRVVPVPRLIEAVWAEDAPTTAAHQVRKAVAGLRRRIPGGPGLIVTTGPGYRTALRPRQLDLTIFTDLVRRAQQEEAAGRPAQAVAVLREALALWRGPVLDGTGGEVIAAASAVIEERRLAAIERFFELRLQSGESRELIGDLRDLVNAYPMQEALRAQLMLALYRSGRPAEALVEYERVRKLLAEELGVDPGDRLVTLYDAVLRNSPDLAPAPAAATATAPLGGGTPAAPSAVAPGAHRCTLPYDLPDFTGRAEELAQLVDHPNQPDVGHHRGPTRGPGWSPRIVAIDGMGGSGKTSLAVRVAHRLADHYPDAHLYVDLRGYTPGERPLRPGAVAGILLRMLEVPGEQIPEDLPGRLALWRSTVVRHRLLLLLDNVADSAQVLPLLPNSADTLVIITSRTRLVELDGAEWVSLGVMPATDSVAMITSMLGPDRAAREPEAVAELAGLCGHLPLALRIAGARLRNRPRWSVRYLVDRLRDETRRLDELRAGDRSVTATLSLSYDALDDEHRASFMLLSRHPGTDIDMYSAAALLGTDPAHAEDVLEHLLDTHLLQQYETSQYAFHDLVRSFAHWLRARDEAPDDHTGDAALTRLSDYYRAASDLACDLAFPGRNTTRSGPGPQLALPVLTDGRTARAWLHRELDSLVQVAVQAHAAGRYRPAAQLAHNAVLVLEARGRFEEFHQVATLGVECARALRDRSLLARGLSDVAAAEWRLGRLEDGLAATEESLKLAVALDDHMGEAKSTGTLGLLLTTLGRYREALPYLLRSIALKHELGAHRAKAASLVDLSGLHEQCGRYGEAADAARQAVEIDHRIGAWDMEAVALTDLAVAHLRLDQARQAGDCLDRVLELTADTAPVAEMSRVHALCATVRHRLGESAAAMRHAERALELDRGSRAPIRQAAVRNIVAGVYRAQGRYAVAADLHTEAHEIATRVGYRIEAARALAGLSATLRAKGDREAAETYRGRADEEFGLLGVPPAPSGRCA</sequence>
<dbReference type="Pfam" id="PF03704">
    <property type="entry name" value="BTAD"/>
    <property type="match status" value="1"/>
</dbReference>
<proteinExistence type="inferred from homology"/>
<dbReference type="InterPro" id="IPR019734">
    <property type="entry name" value="TPR_rpt"/>
</dbReference>
<dbReference type="Gene3D" id="1.10.10.10">
    <property type="entry name" value="Winged helix-like DNA-binding domain superfamily/Winged helix DNA-binding domain"/>
    <property type="match status" value="2"/>
</dbReference>
<dbReference type="CDD" id="cd15831">
    <property type="entry name" value="BTAD"/>
    <property type="match status" value="1"/>
</dbReference>
<dbReference type="PANTHER" id="PTHR35807:SF1">
    <property type="entry name" value="TRANSCRIPTIONAL REGULATOR REDD"/>
    <property type="match status" value="1"/>
</dbReference>
<keyword evidence="3 5" id="KW-0238">DNA-binding</keyword>
<keyword evidence="2" id="KW-0805">Transcription regulation</keyword>
<dbReference type="SMART" id="SM01043">
    <property type="entry name" value="BTAD"/>
    <property type="match status" value="1"/>
</dbReference>
<dbReference type="EMBL" id="BAAABM010000056">
    <property type="protein sequence ID" value="GAA0363395.1"/>
    <property type="molecule type" value="Genomic_DNA"/>
</dbReference>
<dbReference type="Gene3D" id="3.40.50.300">
    <property type="entry name" value="P-loop containing nucleotide triphosphate hydrolases"/>
    <property type="match status" value="1"/>
</dbReference>
<evidence type="ECO:0000313" key="7">
    <source>
        <dbReference type="EMBL" id="GAA0363395.1"/>
    </source>
</evidence>
<dbReference type="InterPro" id="IPR051677">
    <property type="entry name" value="AfsR-DnrI-RedD_regulator"/>
</dbReference>
<dbReference type="PRINTS" id="PR00364">
    <property type="entry name" value="DISEASERSIST"/>
</dbReference>
<evidence type="ECO:0000313" key="8">
    <source>
        <dbReference type="Proteomes" id="UP001501822"/>
    </source>
</evidence>
<dbReference type="InterPro" id="IPR036388">
    <property type="entry name" value="WH-like_DNA-bd_sf"/>
</dbReference>
<name>A0ABP3HA76_9ACTN</name>
<dbReference type="InterPro" id="IPR016032">
    <property type="entry name" value="Sig_transdc_resp-reg_C-effctor"/>
</dbReference>
<dbReference type="InterPro" id="IPR005158">
    <property type="entry name" value="BTAD"/>
</dbReference>
<dbReference type="Gene3D" id="1.25.40.10">
    <property type="entry name" value="Tetratricopeptide repeat domain"/>
    <property type="match status" value="3"/>
</dbReference>
<evidence type="ECO:0000256" key="2">
    <source>
        <dbReference type="ARBA" id="ARBA00023015"/>
    </source>
</evidence>
<dbReference type="PROSITE" id="PS51755">
    <property type="entry name" value="OMPR_PHOB"/>
    <property type="match status" value="1"/>
</dbReference>
<feature type="domain" description="OmpR/PhoB-type" evidence="6">
    <location>
        <begin position="1"/>
        <end position="72"/>
    </location>
</feature>
<dbReference type="RefSeq" id="WP_252806368.1">
    <property type="nucleotide sequence ID" value="NZ_BAAABM010000056.1"/>
</dbReference>
<keyword evidence="8" id="KW-1185">Reference proteome</keyword>
<comment type="similarity">
    <text evidence="1">Belongs to the AfsR/DnrI/RedD regulatory family.</text>
</comment>
<dbReference type="Proteomes" id="UP001501822">
    <property type="component" value="Unassembled WGS sequence"/>
</dbReference>
<evidence type="ECO:0000256" key="1">
    <source>
        <dbReference type="ARBA" id="ARBA00005820"/>
    </source>
</evidence>
<dbReference type="SMART" id="SM00028">
    <property type="entry name" value="TPR"/>
    <property type="match status" value="7"/>
</dbReference>
<evidence type="ECO:0000256" key="3">
    <source>
        <dbReference type="ARBA" id="ARBA00023125"/>
    </source>
</evidence>
<feature type="DNA-binding region" description="OmpR/PhoB-type" evidence="5">
    <location>
        <begin position="1"/>
        <end position="72"/>
    </location>
</feature>
<keyword evidence="4" id="KW-0804">Transcription</keyword>
<dbReference type="PANTHER" id="PTHR35807">
    <property type="entry name" value="TRANSCRIPTIONAL REGULATOR REDD-RELATED"/>
    <property type="match status" value="1"/>
</dbReference>
<organism evidence="7 8">
    <name type="scientific">Actinoallomurus spadix</name>
    <dbReference type="NCBI Taxonomy" id="79912"/>
    <lineage>
        <taxon>Bacteria</taxon>
        <taxon>Bacillati</taxon>
        <taxon>Actinomycetota</taxon>
        <taxon>Actinomycetes</taxon>
        <taxon>Streptosporangiales</taxon>
        <taxon>Thermomonosporaceae</taxon>
        <taxon>Actinoallomurus</taxon>
    </lineage>
</organism>
<dbReference type="SUPFAM" id="SSF48452">
    <property type="entry name" value="TPR-like"/>
    <property type="match status" value="3"/>
</dbReference>